<keyword evidence="2" id="KW-1185">Reference proteome</keyword>
<gene>
    <name evidence="1" type="ORF">O181_001244</name>
</gene>
<evidence type="ECO:0000313" key="1">
    <source>
        <dbReference type="EMBL" id="MBW0461529.1"/>
    </source>
</evidence>
<evidence type="ECO:0000313" key="2">
    <source>
        <dbReference type="Proteomes" id="UP000765509"/>
    </source>
</evidence>
<name>A0A9Q3GBN6_9BASI</name>
<dbReference type="AlphaFoldDB" id="A0A9Q3GBN6"/>
<accession>A0A9Q3GBN6</accession>
<dbReference type="Proteomes" id="UP000765509">
    <property type="component" value="Unassembled WGS sequence"/>
</dbReference>
<reference evidence="1" key="1">
    <citation type="submission" date="2021-03" db="EMBL/GenBank/DDBJ databases">
        <title>Draft genome sequence of rust myrtle Austropuccinia psidii MF-1, a brazilian biotype.</title>
        <authorList>
            <person name="Quecine M.C."/>
            <person name="Pachon D.M.R."/>
            <person name="Bonatelli M.L."/>
            <person name="Correr F.H."/>
            <person name="Franceschini L.M."/>
            <person name="Leite T.F."/>
            <person name="Margarido G.R.A."/>
            <person name="Almeida C.A."/>
            <person name="Ferrarezi J.A."/>
            <person name="Labate C.A."/>
        </authorList>
    </citation>
    <scope>NUCLEOTIDE SEQUENCE</scope>
    <source>
        <strain evidence="1">MF-1</strain>
    </source>
</reference>
<protein>
    <submittedName>
        <fullName evidence="1">Uncharacterized protein</fullName>
    </submittedName>
</protein>
<dbReference type="EMBL" id="AVOT02000174">
    <property type="protein sequence ID" value="MBW0461529.1"/>
    <property type="molecule type" value="Genomic_DNA"/>
</dbReference>
<sequence>MDNHEYSEDSLEDLRNKILECFKDEEFIEEYNTEEYNKADEFQICEISQDPPKRKLNISHSYENIWKAYISCDSLKERKPSLSSDSKPEENLIEVEVSPLQNNLLNSILSLDSHPQSPLRIDKEKKVY</sequence>
<proteinExistence type="predicted"/>
<comment type="caution">
    <text evidence="1">The sequence shown here is derived from an EMBL/GenBank/DDBJ whole genome shotgun (WGS) entry which is preliminary data.</text>
</comment>
<organism evidence="1 2">
    <name type="scientific">Austropuccinia psidii MF-1</name>
    <dbReference type="NCBI Taxonomy" id="1389203"/>
    <lineage>
        <taxon>Eukaryota</taxon>
        <taxon>Fungi</taxon>
        <taxon>Dikarya</taxon>
        <taxon>Basidiomycota</taxon>
        <taxon>Pucciniomycotina</taxon>
        <taxon>Pucciniomycetes</taxon>
        <taxon>Pucciniales</taxon>
        <taxon>Sphaerophragmiaceae</taxon>
        <taxon>Austropuccinia</taxon>
    </lineage>
</organism>